<dbReference type="GO" id="GO:0005524">
    <property type="term" value="F:ATP binding"/>
    <property type="evidence" value="ECO:0007669"/>
    <property type="project" value="UniProtKB-KW"/>
</dbReference>
<dbReference type="FunFam" id="3.40.50.300:FF:000032">
    <property type="entry name" value="Export ABC transporter ATP-binding protein"/>
    <property type="match status" value="1"/>
</dbReference>
<evidence type="ECO:0000313" key="6">
    <source>
        <dbReference type="Proteomes" id="UP000689195"/>
    </source>
</evidence>
<dbReference type="InterPro" id="IPR015854">
    <property type="entry name" value="ABC_transpr_LolD-like"/>
</dbReference>
<dbReference type="InterPro" id="IPR017871">
    <property type="entry name" value="ABC_transporter-like_CS"/>
</dbReference>
<dbReference type="EMBL" id="CAJJDO010000055">
    <property type="protein sequence ID" value="CAD8171695.1"/>
    <property type="molecule type" value="Genomic_DNA"/>
</dbReference>
<dbReference type="GO" id="GO:0016887">
    <property type="term" value="F:ATP hydrolysis activity"/>
    <property type="evidence" value="ECO:0007669"/>
    <property type="project" value="InterPro"/>
</dbReference>
<evidence type="ECO:0000256" key="2">
    <source>
        <dbReference type="ARBA" id="ARBA00022741"/>
    </source>
</evidence>
<dbReference type="Proteomes" id="UP000689195">
    <property type="component" value="Unassembled WGS sequence"/>
</dbReference>
<keyword evidence="6" id="KW-1185">Reference proteome</keyword>
<keyword evidence="2" id="KW-0547">Nucleotide-binding</keyword>
<dbReference type="PROSITE" id="PS50893">
    <property type="entry name" value="ABC_TRANSPORTER_2"/>
    <property type="match status" value="1"/>
</dbReference>
<dbReference type="PANTHER" id="PTHR24220">
    <property type="entry name" value="IMPORT ATP-BINDING PROTEIN"/>
    <property type="match status" value="1"/>
</dbReference>
<dbReference type="OrthoDB" id="6500128at2759"/>
<sequence length="351" mass="39727">MIVDIEDKDIDEKHEIPIYPLLQQDQNTIIEVRNVHKTYLLGLEGVTALRGVSFNVQEREFITILGTSGCGKTTLLNLLGSIDLPTKGDVRICGQRIRASTDDKFLASLRLSSLGFVFQTFNLISSLTALENVELPMILKGTLNKTQIRSYAIQLLEKVGLSGRLNHYPNQLSGGEQQRVTIARALSNNPSILLLDEPTGDLDTKNSDLIMKIIIDLNIEKGITIIMVTHDTNLKNFSTRTIRMLDGKVANDERNDEKNRKKHIEDLTRVVRQYQDININYGVRAGTVEENRSSISKTERRKPNNYKVLNHLYTTNGILNNREELSSKRQNGSIQIENPNLYVQNKESIQE</sequence>
<feature type="domain" description="ABC transporter" evidence="4">
    <location>
        <begin position="30"/>
        <end position="271"/>
    </location>
</feature>
<keyword evidence="1" id="KW-0813">Transport</keyword>
<dbReference type="InterPro" id="IPR003439">
    <property type="entry name" value="ABC_transporter-like_ATP-bd"/>
</dbReference>
<dbReference type="Pfam" id="PF00005">
    <property type="entry name" value="ABC_tran"/>
    <property type="match status" value="1"/>
</dbReference>
<dbReference type="GO" id="GO:0022857">
    <property type="term" value="F:transmembrane transporter activity"/>
    <property type="evidence" value="ECO:0007669"/>
    <property type="project" value="TreeGrafter"/>
</dbReference>
<proteinExistence type="predicted"/>
<organism evidence="5 6">
    <name type="scientific">Paramecium pentaurelia</name>
    <dbReference type="NCBI Taxonomy" id="43138"/>
    <lineage>
        <taxon>Eukaryota</taxon>
        <taxon>Sar</taxon>
        <taxon>Alveolata</taxon>
        <taxon>Ciliophora</taxon>
        <taxon>Intramacronucleata</taxon>
        <taxon>Oligohymenophorea</taxon>
        <taxon>Peniculida</taxon>
        <taxon>Parameciidae</taxon>
        <taxon>Paramecium</taxon>
    </lineage>
</organism>
<dbReference type="PANTHER" id="PTHR24220:SF688">
    <property type="entry name" value="ABC TRANSPORTER H FAMILY MEMBER 2"/>
    <property type="match status" value="1"/>
</dbReference>
<comment type="caution">
    <text evidence="5">The sequence shown here is derived from an EMBL/GenBank/DDBJ whole genome shotgun (WGS) entry which is preliminary data.</text>
</comment>
<evidence type="ECO:0000313" key="5">
    <source>
        <dbReference type="EMBL" id="CAD8171695.1"/>
    </source>
</evidence>
<evidence type="ECO:0000256" key="1">
    <source>
        <dbReference type="ARBA" id="ARBA00022448"/>
    </source>
</evidence>
<dbReference type="InterPro" id="IPR017911">
    <property type="entry name" value="MacB-like_ATP-bd"/>
</dbReference>
<evidence type="ECO:0000256" key="3">
    <source>
        <dbReference type="ARBA" id="ARBA00022840"/>
    </source>
</evidence>
<name>A0A8S1V478_9CILI</name>
<reference evidence="5" key="1">
    <citation type="submission" date="2021-01" db="EMBL/GenBank/DDBJ databases">
        <authorList>
            <consortium name="Genoscope - CEA"/>
            <person name="William W."/>
        </authorList>
    </citation>
    <scope>NUCLEOTIDE SEQUENCE</scope>
</reference>
<accession>A0A8S1V478</accession>
<keyword evidence="3" id="KW-0067">ATP-binding</keyword>
<dbReference type="CDD" id="cd03255">
    <property type="entry name" value="ABC_MJ0796_LolCDE_FtsE"/>
    <property type="match status" value="1"/>
</dbReference>
<protein>
    <recommendedName>
        <fullName evidence="4">ABC transporter domain-containing protein</fullName>
    </recommendedName>
</protein>
<dbReference type="SMART" id="SM00382">
    <property type="entry name" value="AAA"/>
    <property type="match status" value="1"/>
</dbReference>
<dbReference type="AlphaFoldDB" id="A0A8S1V478"/>
<dbReference type="InterPro" id="IPR003593">
    <property type="entry name" value="AAA+_ATPase"/>
</dbReference>
<dbReference type="GO" id="GO:0005886">
    <property type="term" value="C:plasma membrane"/>
    <property type="evidence" value="ECO:0007669"/>
    <property type="project" value="TreeGrafter"/>
</dbReference>
<dbReference type="PROSITE" id="PS00211">
    <property type="entry name" value="ABC_TRANSPORTER_1"/>
    <property type="match status" value="1"/>
</dbReference>
<dbReference type="GO" id="GO:0098796">
    <property type="term" value="C:membrane protein complex"/>
    <property type="evidence" value="ECO:0007669"/>
    <property type="project" value="UniProtKB-ARBA"/>
</dbReference>
<gene>
    <name evidence="5" type="ORF">PPENT_87.1.T0550154</name>
</gene>
<evidence type="ECO:0000259" key="4">
    <source>
        <dbReference type="PROSITE" id="PS50893"/>
    </source>
</evidence>